<comment type="caution">
    <text evidence="3">The sequence shown here is derived from an EMBL/GenBank/DDBJ whole genome shotgun (WGS) entry which is preliminary data.</text>
</comment>
<feature type="domain" description="DUF6589" evidence="2">
    <location>
        <begin position="45"/>
        <end position="237"/>
    </location>
</feature>
<evidence type="ECO:0000256" key="1">
    <source>
        <dbReference type="SAM" id="MobiDB-lite"/>
    </source>
</evidence>
<accession>A0A9X0CPY4</accession>
<dbReference type="EMBL" id="MU826843">
    <property type="protein sequence ID" value="KAJ7371712.1"/>
    <property type="molecule type" value="Genomic_DNA"/>
</dbReference>
<evidence type="ECO:0000313" key="4">
    <source>
        <dbReference type="Proteomes" id="UP001163046"/>
    </source>
</evidence>
<dbReference type="InterPro" id="IPR046496">
    <property type="entry name" value="DUF6589"/>
</dbReference>
<dbReference type="OrthoDB" id="5966584at2759"/>
<name>A0A9X0CPY4_9CNID</name>
<evidence type="ECO:0000313" key="3">
    <source>
        <dbReference type="EMBL" id="KAJ7371712.1"/>
    </source>
</evidence>
<dbReference type="AlphaFoldDB" id="A0A9X0CPY4"/>
<reference evidence="3" key="1">
    <citation type="submission" date="2023-01" db="EMBL/GenBank/DDBJ databases">
        <title>Genome assembly of the deep-sea coral Lophelia pertusa.</title>
        <authorList>
            <person name="Herrera S."/>
            <person name="Cordes E."/>
        </authorList>
    </citation>
    <scope>NUCLEOTIDE SEQUENCE</scope>
    <source>
        <strain evidence="3">USNM1676648</strain>
        <tissue evidence="3">Polyp</tissue>
    </source>
</reference>
<organism evidence="3 4">
    <name type="scientific">Desmophyllum pertusum</name>
    <dbReference type="NCBI Taxonomy" id="174260"/>
    <lineage>
        <taxon>Eukaryota</taxon>
        <taxon>Metazoa</taxon>
        <taxon>Cnidaria</taxon>
        <taxon>Anthozoa</taxon>
        <taxon>Hexacorallia</taxon>
        <taxon>Scleractinia</taxon>
        <taxon>Caryophylliina</taxon>
        <taxon>Caryophylliidae</taxon>
        <taxon>Desmophyllum</taxon>
    </lineage>
</organism>
<gene>
    <name evidence="3" type="ORF">OS493_023744</name>
</gene>
<keyword evidence="4" id="KW-1185">Reference proteome</keyword>
<feature type="region of interest" description="Disordered" evidence="1">
    <location>
        <begin position="275"/>
        <end position="322"/>
    </location>
</feature>
<dbReference type="Pfam" id="PF20231">
    <property type="entry name" value="DUF6589"/>
    <property type="match status" value="1"/>
</dbReference>
<evidence type="ECO:0000259" key="2">
    <source>
        <dbReference type="Pfam" id="PF20231"/>
    </source>
</evidence>
<sequence>MSWISNEQISLSLLQEFCWSSSLHYSRLMTQFLLIFHTDIPKRWPQKSVIVGLPVVPFNQNKVADVCQYLQWLEDFFFKVFQTENQPPLPDACSQSQLDARRENVLGKVRVPLGGDLLGRERVTGAKKTRLGCDSPVERFENVVENPALWHTKQSFLSYVWEQLYSSSTISGRDVGTLYHLRQHFHLVNVSKVKKNYKSAENLMLSATKAYLCTAFKTWAGLEKLDGVPVNLPKLPTSSDTIEVKKEFISKYIGKFVDEFVLVEFDIERTWMEGREERAGQQQGGHQAQHSNAVDHLPPSDDVPTSSPNQCHSDDLSVGMLD</sequence>
<protein>
    <recommendedName>
        <fullName evidence="2">DUF6589 domain-containing protein</fullName>
    </recommendedName>
</protein>
<feature type="compositionally biased region" description="Low complexity" evidence="1">
    <location>
        <begin position="280"/>
        <end position="290"/>
    </location>
</feature>
<proteinExistence type="predicted"/>
<dbReference type="Proteomes" id="UP001163046">
    <property type="component" value="Unassembled WGS sequence"/>
</dbReference>